<dbReference type="GO" id="GO:0008234">
    <property type="term" value="F:cysteine-type peptidase activity"/>
    <property type="evidence" value="ECO:0007669"/>
    <property type="project" value="InterPro"/>
</dbReference>
<dbReference type="GO" id="GO:0006508">
    <property type="term" value="P:proteolysis"/>
    <property type="evidence" value="ECO:0007669"/>
    <property type="project" value="UniProtKB-KW"/>
</dbReference>
<feature type="domain" description="Ubiquitin-like protease family profile" evidence="4">
    <location>
        <begin position="1"/>
        <end position="84"/>
    </location>
</feature>
<sequence length="84" mass="9774">MLLDKIEVVVAVYIFGANKDGISHRRSPSSLMEFYQNSHMGQVETLNKIFVPINKSNMHWFLLVIDLKEEQIYFVFCNCSNGFQ</sequence>
<evidence type="ECO:0000259" key="4">
    <source>
        <dbReference type="PROSITE" id="PS50600"/>
    </source>
</evidence>
<name>A0AAN9I932_CLITE</name>
<dbReference type="EMBL" id="JAYKXN010000008">
    <property type="protein sequence ID" value="KAK7264491.1"/>
    <property type="molecule type" value="Genomic_DNA"/>
</dbReference>
<evidence type="ECO:0000256" key="1">
    <source>
        <dbReference type="ARBA" id="ARBA00005234"/>
    </source>
</evidence>
<dbReference type="PROSITE" id="PS50600">
    <property type="entry name" value="ULP_PROTEASE"/>
    <property type="match status" value="1"/>
</dbReference>
<dbReference type="Pfam" id="PF02902">
    <property type="entry name" value="Peptidase_C48"/>
    <property type="match status" value="1"/>
</dbReference>
<dbReference type="InterPro" id="IPR003653">
    <property type="entry name" value="Peptidase_C48_C"/>
</dbReference>
<proteinExistence type="inferred from homology"/>
<keyword evidence="3" id="KW-0378">Hydrolase</keyword>
<dbReference type="Gene3D" id="3.30.310.130">
    <property type="entry name" value="Ubiquitin-related"/>
    <property type="match status" value="1"/>
</dbReference>
<keyword evidence="6" id="KW-1185">Reference proteome</keyword>
<comment type="similarity">
    <text evidence="1">Belongs to the peptidase C48 family.</text>
</comment>
<protein>
    <recommendedName>
        <fullName evidence="4">Ubiquitin-like protease family profile domain-containing protein</fullName>
    </recommendedName>
</protein>
<dbReference type="SUPFAM" id="SSF54001">
    <property type="entry name" value="Cysteine proteinases"/>
    <property type="match status" value="1"/>
</dbReference>
<reference evidence="5 6" key="1">
    <citation type="submission" date="2024-01" db="EMBL/GenBank/DDBJ databases">
        <title>The genomes of 5 underutilized Papilionoideae crops provide insights into root nodulation and disease resistance.</title>
        <authorList>
            <person name="Yuan L."/>
        </authorList>
    </citation>
    <scope>NUCLEOTIDE SEQUENCE [LARGE SCALE GENOMIC DNA]</scope>
    <source>
        <strain evidence="5">LY-2023</strain>
        <tissue evidence="5">Leaf</tissue>
    </source>
</reference>
<dbReference type="Proteomes" id="UP001359559">
    <property type="component" value="Unassembled WGS sequence"/>
</dbReference>
<evidence type="ECO:0000256" key="2">
    <source>
        <dbReference type="ARBA" id="ARBA00022670"/>
    </source>
</evidence>
<evidence type="ECO:0000313" key="6">
    <source>
        <dbReference type="Proteomes" id="UP001359559"/>
    </source>
</evidence>
<organism evidence="5 6">
    <name type="scientific">Clitoria ternatea</name>
    <name type="common">Butterfly pea</name>
    <dbReference type="NCBI Taxonomy" id="43366"/>
    <lineage>
        <taxon>Eukaryota</taxon>
        <taxon>Viridiplantae</taxon>
        <taxon>Streptophyta</taxon>
        <taxon>Embryophyta</taxon>
        <taxon>Tracheophyta</taxon>
        <taxon>Spermatophyta</taxon>
        <taxon>Magnoliopsida</taxon>
        <taxon>eudicotyledons</taxon>
        <taxon>Gunneridae</taxon>
        <taxon>Pentapetalae</taxon>
        <taxon>rosids</taxon>
        <taxon>fabids</taxon>
        <taxon>Fabales</taxon>
        <taxon>Fabaceae</taxon>
        <taxon>Papilionoideae</taxon>
        <taxon>50 kb inversion clade</taxon>
        <taxon>NPAAA clade</taxon>
        <taxon>indigoferoid/millettioid clade</taxon>
        <taxon>Phaseoleae</taxon>
        <taxon>Clitoria</taxon>
    </lineage>
</organism>
<dbReference type="InterPro" id="IPR038765">
    <property type="entry name" value="Papain-like_cys_pep_sf"/>
</dbReference>
<accession>A0AAN9I932</accession>
<comment type="caution">
    <text evidence="5">The sequence shown here is derived from an EMBL/GenBank/DDBJ whole genome shotgun (WGS) entry which is preliminary data.</text>
</comment>
<evidence type="ECO:0000256" key="3">
    <source>
        <dbReference type="ARBA" id="ARBA00022801"/>
    </source>
</evidence>
<keyword evidence="2" id="KW-0645">Protease</keyword>
<gene>
    <name evidence="5" type="ORF">RJT34_32100</name>
</gene>
<evidence type="ECO:0000313" key="5">
    <source>
        <dbReference type="EMBL" id="KAK7264491.1"/>
    </source>
</evidence>
<dbReference type="AlphaFoldDB" id="A0AAN9I932"/>